<reference evidence="3 4" key="1">
    <citation type="submission" date="2016-10" db="EMBL/GenBank/DDBJ databases">
        <authorList>
            <person name="de Groot N.N."/>
        </authorList>
    </citation>
    <scope>NUCLEOTIDE SEQUENCE [LARGE SCALE GENOMIC DNA]</scope>
    <source>
        <strain evidence="3 4">DSM 17890</strain>
    </source>
</reference>
<dbReference type="AlphaFoldDB" id="A0A1H2X796"/>
<feature type="domain" description="Ysc84 actin-binding" evidence="2">
    <location>
        <begin position="100"/>
        <end position="184"/>
    </location>
</feature>
<name>A0A1H2X796_9RHOB</name>
<dbReference type="RefSeq" id="WP_092680846.1">
    <property type="nucleotide sequence ID" value="NZ_FNMZ01000002.1"/>
</dbReference>
<organism evidence="3 4">
    <name type="scientific">Albimonas donghaensis</name>
    <dbReference type="NCBI Taxonomy" id="356660"/>
    <lineage>
        <taxon>Bacteria</taxon>
        <taxon>Pseudomonadati</taxon>
        <taxon>Pseudomonadota</taxon>
        <taxon>Alphaproteobacteria</taxon>
        <taxon>Rhodobacterales</taxon>
        <taxon>Paracoccaceae</taxon>
        <taxon>Albimonas</taxon>
    </lineage>
</organism>
<protein>
    <submittedName>
        <fullName evidence="3">Lipid-binding SYLF domain-containing protein</fullName>
    </submittedName>
</protein>
<sequence length="187" mass="19230">MFRRALLAAAAALPLALGLGLSSAPVPAHAASAEALDAAAAETLELLLETHPVTRDMLERAAGILIFPEIIKVGLVVGGAGGDGVLQVEGETVARYRSMAVSYGLQAGAASFGYVMLLMDERALDYVEATDGWEVGVGPNVTVADDGFAAKFSTTSEQSGVYVFFVGQSGYFAGAGIEGTKISRISD</sequence>
<gene>
    <name evidence="3" type="ORF">SAMN05444336_102635</name>
</gene>
<proteinExistence type="predicted"/>
<evidence type="ECO:0000313" key="3">
    <source>
        <dbReference type="EMBL" id="SDW88750.1"/>
    </source>
</evidence>
<dbReference type="Proteomes" id="UP000199118">
    <property type="component" value="Unassembled WGS sequence"/>
</dbReference>
<keyword evidence="1" id="KW-0732">Signal</keyword>
<dbReference type="InterPro" id="IPR007461">
    <property type="entry name" value="Ysc84_actin-binding"/>
</dbReference>
<dbReference type="InterPro" id="IPR006311">
    <property type="entry name" value="TAT_signal"/>
</dbReference>
<dbReference type="Pfam" id="PF04366">
    <property type="entry name" value="Ysc84"/>
    <property type="match status" value="1"/>
</dbReference>
<evidence type="ECO:0000259" key="2">
    <source>
        <dbReference type="Pfam" id="PF04366"/>
    </source>
</evidence>
<accession>A0A1H2X796</accession>
<evidence type="ECO:0000313" key="4">
    <source>
        <dbReference type="Proteomes" id="UP000199118"/>
    </source>
</evidence>
<dbReference type="STRING" id="356660.SAMN05444336_102635"/>
<feature type="chain" id="PRO_5011575605" evidence="1">
    <location>
        <begin position="31"/>
        <end position="187"/>
    </location>
</feature>
<dbReference type="OrthoDB" id="7847492at2"/>
<dbReference type="EMBL" id="FNMZ01000002">
    <property type="protein sequence ID" value="SDW88750.1"/>
    <property type="molecule type" value="Genomic_DNA"/>
</dbReference>
<evidence type="ECO:0000256" key="1">
    <source>
        <dbReference type="SAM" id="SignalP"/>
    </source>
</evidence>
<dbReference type="PROSITE" id="PS51318">
    <property type="entry name" value="TAT"/>
    <property type="match status" value="1"/>
</dbReference>
<feature type="signal peptide" evidence="1">
    <location>
        <begin position="1"/>
        <end position="30"/>
    </location>
</feature>
<keyword evidence="4" id="KW-1185">Reference proteome</keyword>